<dbReference type="Proteomes" id="UP001320119">
    <property type="component" value="Chromosome"/>
</dbReference>
<comment type="subcellular location">
    <subcellularLocation>
        <location evidence="1">Cell membrane</location>
        <topology evidence="1">Multi-pass membrane protein</topology>
    </subcellularLocation>
</comment>
<evidence type="ECO:0000256" key="9">
    <source>
        <dbReference type="SAM" id="Phobius"/>
    </source>
</evidence>
<keyword evidence="6 9" id="KW-1133">Transmembrane helix</keyword>
<feature type="transmembrane region" description="Helical" evidence="9">
    <location>
        <begin position="90"/>
        <end position="110"/>
    </location>
</feature>
<feature type="transmembrane region" description="Helical" evidence="9">
    <location>
        <begin position="242"/>
        <end position="259"/>
    </location>
</feature>
<reference evidence="12 13" key="1">
    <citation type="journal article" date="2022" name="IScience">
        <title>An ultrasensitive nanofiber-based assay for enzymatic hydrolysis and deep-sea microbial degradation of cellulose.</title>
        <authorList>
            <person name="Tsudome M."/>
            <person name="Tachioka M."/>
            <person name="Miyazaki M."/>
            <person name="Uchimura K."/>
            <person name="Tsuda M."/>
            <person name="Takaki Y."/>
            <person name="Deguchi S."/>
        </authorList>
    </citation>
    <scope>NUCLEOTIDE SEQUENCE [LARGE SCALE GENOMIC DNA]</scope>
    <source>
        <strain evidence="12 13">GE09</strain>
    </source>
</reference>
<evidence type="ECO:0000256" key="1">
    <source>
        <dbReference type="ARBA" id="ARBA00004651"/>
    </source>
</evidence>
<dbReference type="RefSeq" id="WP_236982474.1">
    <property type="nucleotide sequence ID" value="NZ_AP023086.1"/>
</dbReference>
<keyword evidence="5 9" id="KW-0812">Transmembrane</keyword>
<dbReference type="EMBL" id="AP023086">
    <property type="protein sequence ID" value="BCD98249.1"/>
    <property type="molecule type" value="Genomic_DNA"/>
</dbReference>
<protein>
    <recommendedName>
        <fullName evidence="14">Sodium:proton antiporter</fullName>
    </recommendedName>
</protein>
<dbReference type="InterPro" id="IPR006153">
    <property type="entry name" value="Cation/H_exchanger_TM"/>
</dbReference>
<sequence>MTTPLIMAMIAVVALASQWTAWYTKLPAILFLLLAGILLGPGLNLLAPDEIFGDLLFPLISLSVAVILFEGSLTLRVEELRQLGTVVHRLVTLGALVSWLVVSLAVHYLFDAGWGISILLGAITVVTGPTVIVPLLRTVRPRAQVANILRWEGIVIDPIGALFAVVVFEFIVTASEGHALAHSMKLFFLVVFWGLFLGGLCGFLLGQILKRRLLPNYLLNLATLTFVFAVFTGSNALAHESGLLAVTVMGMWLANTRGIHIEEILNFKENLTIVLISGLFIILAARIDLNQLLLLGTPVLLLLLVLQFVARPLSVLVATVKTPVTWRERALLAWIAPRGIVAAAVSAIFALRLEGAGVPEAELLVPITFSIIIGTVLLQSLTARFVAKALGVAESAPRGYLIIGANTVARTLAKSLRGLGFRVLLTDSSWDNIRAARMDGLDTFYGNPVSEYADRKLELVGIGRLLCLSPQRELNVVASMRYRSEFGKDELYTLRSSAEAQSTEKHKISADHRGNTLFNADMTYAKLASLLSKGAEIRKTKLTDEFGFEDYIAQGEGQITPLYALNSKGRLYLFVDGGDLKPEPGWQVLGLVSADKTAEKAADKAADKKAESAEKSG</sequence>
<proteinExistence type="predicted"/>
<dbReference type="Pfam" id="PF02254">
    <property type="entry name" value="TrkA_N"/>
    <property type="match status" value="1"/>
</dbReference>
<feature type="transmembrane region" description="Helical" evidence="9">
    <location>
        <begin position="116"/>
        <end position="136"/>
    </location>
</feature>
<evidence type="ECO:0000256" key="7">
    <source>
        <dbReference type="ARBA" id="ARBA00023065"/>
    </source>
</evidence>
<evidence type="ECO:0000256" key="3">
    <source>
        <dbReference type="ARBA" id="ARBA00022449"/>
    </source>
</evidence>
<feature type="domain" description="RCK N-terminal" evidence="11">
    <location>
        <begin position="400"/>
        <end position="494"/>
    </location>
</feature>
<keyword evidence="13" id="KW-1185">Reference proteome</keyword>
<keyword evidence="4" id="KW-1003">Cell membrane</keyword>
<evidence type="ECO:0000256" key="2">
    <source>
        <dbReference type="ARBA" id="ARBA00022448"/>
    </source>
</evidence>
<dbReference type="Pfam" id="PF00999">
    <property type="entry name" value="Na_H_Exchanger"/>
    <property type="match status" value="1"/>
</dbReference>
<feature type="transmembrane region" description="Helical" evidence="9">
    <location>
        <begin position="217"/>
        <end position="236"/>
    </location>
</feature>
<dbReference type="SUPFAM" id="SSF51735">
    <property type="entry name" value="NAD(P)-binding Rossmann-fold domains"/>
    <property type="match status" value="1"/>
</dbReference>
<feature type="transmembrane region" description="Helical" evidence="9">
    <location>
        <begin position="363"/>
        <end position="381"/>
    </location>
</feature>
<evidence type="ECO:0000259" key="11">
    <source>
        <dbReference type="Pfam" id="PF02254"/>
    </source>
</evidence>
<keyword evidence="7" id="KW-0406">Ion transport</keyword>
<feature type="transmembrane region" description="Helical" evidence="9">
    <location>
        <begin position="331"/>
        <end position="351"/>
    </location>
</feature>
<accession>A0AAN1WIL4</accession>
<dbReference type="InterPro" id="IPR036291">
    <property type="entry name" value="NAD(P)-bd_dom_sf"/>
</dbReference>
<dbReference type="GO" id="GO:0006813">
    <property type="term" value="P:potassium ion transport"/>
    <property type="evidence" value="ECO:0007669"/>
    <property type="project" value="InterPro"/>
</dbReference>
<evidence type="ECO:0008006" key="14">
    <source>
        <dbReference type="Google" id="ProtNLM"/>
    </source>
</evidence>
<keyword evidence="3" id="KW-0050">Antiport</keyword>
<evidence type="ECO:0000313" key="12">
    <source>
        <dbReference type="EMBL" id="BCD98249.1"/>
    </source>
</evidence>
<evidence type="ECO:0000256" key="4">
    <source>
        <dbReference type="ARBA" id="ARBA00022475"/>
    </source>
</evidence>
<name>A0AAN1WIL4_9GAMM</name>
<feature type="transmembrane region" description="Helical" evidence="9">
    <location>
        <begin position="51"/>
        <end position="69"/>
    </location>
</feature>
<dbReference type="Gene3D" id="1.20.1530.20">
    <property type="match status" value="1"/>
</dbReference>
<organism evidence="12 13">
    <name type="scientific">Marinagarivorans cellulosilyticus</name>
    <dbReference type="NCBI Taxonomy" id="2721545"/>
    <lineage>
        <taxon>Bacteria</taxon>
        <taxon>Pseudomonadati</taxon>
        <taxon>Pseudomonadota</taxon>
        <taxon>Gammaproteobacteria</taxon>
        <taxon>Cellvibrionales</taxon>
        <taxon>Cellvibrionaceae</taxon>
        <taxon>Marinagarivorans</taxon>
    </lineage>
</organism>
<feature type="transmembrane region" description="Helical" evidence="9">
    <location>
        <begin position="28"/>
        <end position="45"/>
    </location>
</feature>
<feature type="transmembrane region" description="Helical" evidence="9">
    <location>
        <begin position="148"/>
        <end position="174"/>
    </location>
</feature>
<keyword evidence="8 9" id="KW-0472">Membrane</keyword>
<keyword evidence="2" id="KW-0813">Transport</keyword>
<feature type="transmembrane region" description="Helical" evidence="9">
    <location>
        <begin position="299"/>
        <end position="319"/>
    </location>
</feature>
<dbReference type="GO" id="GO:1902600">
    <property type="term" value="P:proton transmembrane transport"/>
    <property type="evidence" value="ECO:0007669"/>
    <property type="project" value="InterPro"/>
</dbReference>
<gene>
    <name evidence="12" type="ORF">MARGE09_P2450</name>
</gene>
<dbReference type="InterPro" id="IPR003148">
    <property type="entry name" value="RCK_N"/>
</dbReference>
<dbReference type="GO" id="GO:0005886">
    <property type="term" value="C:plasma membrane"/>
    <property type="evidence" value="ECO:0007669"/>
    <property type="project" value="UniProtKB-SubCell"/>
</dbReference>
<dbReference type="GO" id="GO:0015297">
    <property type="term" value="F:antiporter activity"/>
    <property type="evidence" value="ECO:0007669"/>
    <property type="project" value="UniProtKB-KW"/>
</dbReference>
<dbReference type="KEGG" id="marq:MARGE09_P2450"/>
<evidence type="ECO:0000256" key="8">
    <source>
        <dbReference type="ARBA" id="ARBA00023136"/>
    </source>
</evidence>
<dbReference type="PANTHER" id="PTHR32507:SF0">
    <property type="entry name" value="NA(+)_H(+) ANTIPORTER 2-RELATED"/>
    <property type="match status" value="1"/>
</dbReference>
<evidence type="ECO:0000313" key="13">
    <source>
        <dbReference type="Proteomes" id="UP001320119"/>
    </source>
</evidence>
<evidence type="ECO:0000256" key="5">
    <source>
        <dbReference type="ARBA" id="ARBA00022692"/>
    </source>
</evidence>
<feature type="domain" description="Cation/H+ exchanger transmembrane" evidence="10">
    <location>
        <begin position="21"/>
        <end position="388"/>
    </location>
</feature>
<dbReference type="PANTHER" id="PTHR32507">
    <property type="entry name" value="NA(+)/H(+) ANTIPORTER 1"/>
    <property type="match status" value="1"/>
</dbReference>
<feature type="transmembrane region" description="Helical" evidence="9">
    <location>
        <begin position="186"/>
        <end position="205"/>
    </location>
</feature>
<dbReference type="InterPro" id="IPR038770">
    <property type="entry name" value="Na+/solute_symporter_sf"/>
</dbReference>
<evidence type="ECO:0000256" key="6">
    <source>
        <dbReference type="ARBA" id="ARBA00022989"/>
    </source>
</evidence>
<dbReference type="Gene3D" id="3.40.50.720">
    <property type="entry name" value="NAD(P)-binding Rossmann-like Domain"/>
    <property type="match status" value="1"/>
</dbReference>
<evidence type="ECO:0000259" key="10">
    <source>
        <dbReference type="Pfam" id="PF00999"/>
    </source>
</evidence>
<dbReference type="AlphaFoldDB" id="A0AAN1WIL4"/>
<feature type="transmembrane region" description="Helical" evidence="9">
    <location>
        <begin position="271"/>
        <end position="287"/>
    </location>
</feature>